<dbReference type="GO" id="GO:0006508">
    <property type="term" value="P:proteolysis"/>
    <property type="evidence" value="ECO:0007669"/>
    <property type="project" value="InterPro"/>
</dbReference>
<dbReference type="EMBL" id="CP000617">
    <property type="protein sequence ID" value="ABO59772.1"/>
    <property type="molecule type" value="Genomic_DNA"/>
</dbReference>
<evidence type="ECO:0000313" key="2">
    <source>
        <dbReference type="EMBL" id="ABO59772.1"/>
    </source>
</evidence>
<reference evidence="2 3" key="1">
    <citation type="submission" date="2007-03" db="EMBL/GenBank/DDBJ databases">
        <title>Complete sequence of plasmid pBVIE01 of Burkholderia vietnamiensis G4.</title>
        <authorList>
            <consortium name="US DOE Joint Genome Institute"/>
            <person name="Copeland A."/>
            <person name="Lucas S."/>
            <person name="Lapidus A."/>
            <person name="Barry K."/>
            <person name="Detter J.C."/>
            <person name="Glavina del Rio T."/>
            <person name="Hammon N."/>
            <person name="Israni S."/>
            <person name="Dalin E."/>
            <person name="Tice H."/>
            <person name="Pitluck S."/>
            <person name="Chain P."/>
            <person name="Malfatti S."/>
            <person name="Shin M."/>
            <person name="Vergez L."/>
            <person name="Schmutz J."/>
            <person name="Larimer F."/>
            <person name="Land M."/>
            <person name="Hauser L."/>
            <person name="Kyrpides N."/>
            <person name="Tiedje J."/>
            <person name="Richardson P."/>
        </authorList>
    </citation>
    <scope>NUCLEOTIDE SEQUENCE [LARGE SCALE GENOMIC DNA]</scope>
    <source>
        <strain evidence="3">G4 / LMG 22486</strain>
        <plasmid evidence="2 3">pBVIE01</plasmid>
    </source>
</reference>
<dbReference type="Pfam" id="PF01828">
    <property type="entry name" value="Peptidase_A4"/>
    <property type="match status" value="1"/>
</dbReference>
<evidence type="ECO:0008006" key="4">
    <source>
        <dbReference type="Google" id="ProtNLM"/>
    </source>
</evidence>
<dbReference type="PANTHER" id="PTHR37536">
    <property type="entry name" value="PUTATIVE (AFU_ORTHOLOGUE AFUA_3G02970)-RELATED"/>
    <property type="match status" value="1"/>
</dbReference>
<dbReference type="SUPFAM" id="SSF49899">
    <property type="entry name" value="Concanavalin A-like lectins/glucanases"/>
    <property type="match status" value="1"/>
</dbReference>
<evidence type="ECO:0000313" key="3">
    <source>
        <dbReference type="Proteomes" id="UP000002287"/>
    </source>
</evidence>
<dbReference type="AlphaFoldDB" id="A4JU19"/>
<accession>A4JU19</accession>
<dbReference type="HOGENOM" id="CLU_777741_0_0_4"/>
<geneLocation type="plasmid" evidence="2 3">
    <name>pBVIE01</name>
</geneLocation>
<organism evidence="2 3">
    <name type="scientific">Burkholderia vietnamiensis (strain G4 / LMG 22486)</name>
    <name type="common">Burkholderia cepacia (strain R1808)</name>
    <dbReference type="NCBI Taxonomy" id="269482"/>
    <lineage>
        <taxon>Bacteria</taxon>
        <taxon>Pseudomonadati</taxon>
        <taxon>Pseudomonadota</taxon>
        <taxon>Betaproteobacteria</taxon>
        <taxon>Burkholderiales</taxon>
        <taxon>Burkholderiaceae</taxon>
        <taxon>Burkholderia</taxon>
        <taxon>Burkholderia cepacia complex</taxon>
    </lineage>
</organism>
<name>A4JU19_BURVG</name>
<dbReference type="Gene3D" id="2.60.120.700">
    <property type="entry name" value="Peptidase G1"/>
    <property type="match status" value="1"/>
</dbReference>
<dbReference type="InterPro" id="IPR013320">
    <property type="entry name" value="ConA-like_dom_sf"/>
</dbReference>
<protein>
    <recommendedName>
        <fullName evidence="4">Peptidase A4 family protein</fullName>
    </recommendedName>
</protein>
<dbReference type="InterPro" id="IPR000250">
    <property type="entry name" value="Peptidase_G1"/>
</dbReference>
<dbReference type="KEGG" id="bvi:Bcep1808_6885"/>
<sequence length="356" mass="37781">MLPAQAITMTAKPSTPATCLRKPGGNMELSLIDSAVQGIKIFSPPPVGFDALAATDDQLRKYGFPRRPNPSVATKRTIARWQRAVCATRVVPDLVLTEYVHGPIQKRPQRAGLPPTSNNWSGYVAHDTTNAFQDARITTDFEIPKPLNLINPGPNHLSIWVGFDGDGSPDVLQAGVHVITSGKLQGQSTQSYLWIEWFPQYEVRVGGLPANPGDWVEIQIEHYPAVGGFPPMGGASLANISTGQSVGLAITPPAGTALVGNCAEWIVERPGVNNVLSSLPDFVTTIMMTCDATGPGIYAPGKVPATATIVDYAMTDASGTIIMQANLAPPHLKANAPTEYGYTNVTFLGGTTTGNP</sequence>
<dbReference type="InterPro" id="IPR038656">
    <property type="entry name" value="Peptidase_G1_sf"/>
</dbReference>
<evidence type="ECO:0000256" key="1">
    <source>
        <dbReference type="PIRSR" id="PIRSR600250-50"/>
    </source>
</evidence>
<keyword evidence="2" id="KW-0614">Plasmid</keyword>
<dbReference type="CDD" id="cd13426">
    <property type="entry name" value="Peptidase_G1"/>
    <property type="match status" value="1"/>
</dbReference>
<dbReference type="PANTHER" id="PTHR37536:SF1">
    <property type="entry name" value="ASPERGILLOPEPSIN, PUTAITVE (AFU_ORTHOLOGUE AFUA_7G01200)"/>
    <property type="match status" value="1"/>
</dbReference>
<proteinExistence type="predicted"/>
<dbReference type="GO" id="GO:0070007">
    <property type="term" value="F:glutamic-type endopeptidase activity"/>
    <property type="evidence" value="ECO:0007669"/>
    <property type="project" value="InterPro"/>
</dbReference>
<gene>
    <name evidence="2" type="ordered locus">Bcep1808_6885</name>
</gene>
<dbReference type="Proteomes" id="UP000002287">
    <property type="component" value="Plasmid pBVIE01"/>
</dbReference>
<feature type="active site" description="Proton acceptor" evidence="1">
    <location>
        <position position="268"/>
    </location>
</feature>